<keyword evidence="2" id="KW-0813">Transport</keyword>
<dbReference type="NCBIfam" id="NF008229">
    <property type="entry name" value="PRK10996.1"/>
    <property type="match status" value="1"/>
</dbReference>
<proteinExistence type="inferred from homology"/>
<dbReference type="SUPFAM" id="SSF52833">
    <property type="entry name" value="Thioredoxin-like"/>
    <property type="match status" value="1"/>
</dbReference>
<accession>A0A1K1VY94</accession>
<dbReference type="AlphaFoldDB" id="A0A1K1VY94"/>
<sequence length="146" mass="15929">MSDLIHLTCPHCLALNRLPAQRLLDQPKCGKCHQPVISSTPLDANEQSFDALVLKGDLPVVVDFWASWCGPCRMMAPVFAQVAADLATQARFVKLDTEANQALAARYAIRSIPSLLVFKGGKEIARQAGAMQATQLKSWLRSLNVA</sequence>
<dbReference type="STRING" id="1122209.SAMN02745752_01153"/>
<dbReference type="Gene3D" id="3.40.30.10">
    <property type="entry name" value="Glutaredoxin"/>
    <property type="match status" value="1"/>
</dbReference>
<keyword evidence="4" id="KW-0249">Electron transport</keyword>
<dbReference type="InterPro" id="IPR005746">
    <property type="entry name" value="Thioredoxin"/>
</dbReference>
<evidence type="ECO:0000256" key="6">
    <source>
        <dbReference type="ARBA" id="ARBA00023284"/>
    </source>
</evidence>
<dbReference type="PANTHER" id="PTHR45663:SF11">
    <property type="entry name" value="GEO12009P1"/>
    <property type="match status" value="1"/>
</dbReference>
<keyword evidence="3" id="KW-0479">Metal-binding</keyword>
<dbReference type="GO" id="GO:0046872">
    <property type="term" value="F:metal ion binding"/>
    <property type="evidence" value="ECO:0007669"/>
    <property type="project" value="UniProtKB-KW"/>
</dbReference>
<evidence type="ECO:0000259" key="8">
    <source>
        <dbReference type="PROSITE" id="PS51352"/>
    </source>
</evidence>
<comment type="similarity">
    <text evidence="1">Belongs to the thioredoxin family.</text>
</comment>
<organism evidence="9 10">
    <name type="scientific">Marinospirillum alkaliphilum DSM 21637</name>
    <dbReference type="NCBI Taxonomy" id="1122209"/>
    <lineage>
        <taxon>Bacteria</taxon>
        <taxon>Pseudomonadati</taxon>
        <taxon>Pseudomonadota</taxon>
        <taxon>Gammaproteobacteria</taxon>
        <taxon>Oceanospirillales</taxon>
        <taxon>Oceanospirillaceae</taxon>
        <taxon>Marinospirillum</taxon>
    </lineage>
</organism>
<dbReference type="InterPro" id="IPR049299">
    <property type="entry name" value="Thio2_N"/>
</dbReference>
<dbReference type="NCBIfam" id="TIGR01068">
    <property type="entry name" value="thioredoxin"/>
    <property type="match status" value="1"/>
</dbReference>
<dbReference type="InterPro" id="IPR017937">
    <property type="entry name" value="Thioredoxin_CS"/>
</dbReference>
<dbReference type="GO" id="GO:0005737">
    <property type="term" value="C:cytoplasm"/>
    <property type="evidence" value="ECO:0007669"/>
    <property type="project" value="TreeGrafter"/>
</dbReference>
<keyword evidence="5" id="KW-1015">Disulfide bond</keyword>
<evidence type="ECO:0000256" key="1">
    <source>
        <dbReference type="ARBA" id="ARBA00008987"/>
    </source>
</evidence>
<evidence type="ECO:0000256" key="5">
    <source>
        <dbReference type="ARBA" id="ARBA00023157"/>
    </source>
</evidence>
<feature type="domain" description="Thioredoxin" evidence="8">
    <location>
        <begin position="12"/>
        <end position="145"/>
    </location>
</feature>
<dbReference type="OrthoDB" id="9790390at2"/>
<dbReference type="PRINTS" id="PR00421">
    <property type="entry name" value="THIOREDOXIN"/>
</dbReference>
<dbReference type="EMBL" id="FPJW01000003">
    <property type="protein sequence ID" value="SFX30096.1"/>
    <property type="molecule type" value="Genomic_DNA"/>
</dbReference>
<gene>
    <name evidence="9" type="ORF">SAMN02745752_01153</name>
</gene>
<evidence type="ECO:0000256" key="4">
    <source>
        <dbReference type="ARBA" id="ARBA00022982"/>
    </source>
</evidence>
<dbReference type="PROSITE" id="PS00194">
    <property type="entry name" value="THIOREDOXIN_1"/>
    <property type="match status" value="1"/>
</dbReference>
<dbReference type="Pfam" id="PF21352">
    <property type="entry name" value="Zn_ribbon_Thio2"/>
    <property type="match status" value="1"/>
</dbReference>
<dbReference type="Proteomes" id="UP000182350">
    <property type="component" value="Unassembled WGS sequence"/>
</dbReference>
<dbReference type="CDD" id="cd02947">
    <property type="entry name" value="TRX_family"/>
    <property type="match status" value="1"/>
</dbReference>
<dbReference type="FunFam" id="3.40.30.10:FF:000001">
    <property type="entry name" value="Thioredoxin"/>
    <property type="match status" value="1"/>
</dbReference>
<dbReference type="RefSeq" id="WP_072325401.1">
    <property type="nucleotide sequence ID" value="NZ_FPJW01000003.1"/>
</dbReference>
<evidence type="ECO:0000256" key="2">
    <source>
        <dbReference type="ARBA" id="ARBA00022448"/>
    </source>
</evidence>
<keyword evidence="6" id="KW-0676">Redox-active center</keyword>
<reference evidence="9 10" key="1">
    <citation type="submission" date="2016-11" db="EMBL/GenBank/DDBJ databases">
        <authorList>
            <person name="Jaros S."/>
            <person name="Januszkiewicz K."/>
            <person name="Wedrychowicz H."/>
        </authorList>
    </citation>
    <scope>NUCLEOTIDE SEQUENCE [LARGE SCALE GENOMIC DNA]</scope>
    <source>
        <strain evidence="9 10">DSM 21637</strain>
    </source>
</reference>
<dbReference type="PROSITE" id="PS51352">
    <property type="entry name" value="THIOREDOXIN_2"/>
    <property type="match status" value="1"/>
</dbReference>
<protein>
    <recommendedName>
        <fullName evidence="7">Thioredoxin</fullName>
    </recommendedName>
</protein>
<name>A0A1K1VY94_9GAMM</name>
<dbReference type="PANTHER" id="PTHR45663">
    <property type="entry name" value="GEO12009P1"/>
    <property type="match status" value="1"/>
</dbReference>
<evidence type="ECO:0000256" key="3">
    <source>
        <dbReference type="ARBA" id="ARBA00022723"/>
    </source>
</evidence>
<dbReference type="InterPro" id="IPR036249">
    <property type="entry name" value="Thioredoxin-like_sf"/>
</dbReference>
<dbReference type="Pfam" id="PF00085">
    <property type="entry name" value="Thioredoxin"/>
    <property type="match status" value="1"/>
</dbReference>
<evidence type="ECO:0000313" key="10">
    <source>
        <dbReference type="Proteomes" id="UP000182350"/>
    </source>
</evidence>
<evidence type="ECO:0000256" key="7">
    <source>
        <dbReference type="NCBIfam" id="TIGR01068"/>
    </source>
</evidence>
<dbReference type="InterPro" id="IPR013766">
    <property type="entry name" value="Thioredoxin_domain"/>
</dbReference>
<keyword evidence="10" id="KW-1185">Reference proteome</keyword>
<dbReference type="Gene3D" id="2.30.30.380">
    <property type="entry name" value="Zn-finger domain of Sec23/24"/>
    <property type="match status" value="1"/>
</dbReference>
<evidence type="ECO:0000313" key="9">
    <source>
        <dbReference type="EMBL" id="SFX30096.1"/>
    </source>
</evidence>
<dbReference type="GO" id="GO:0015035">
    <property type="term" value="F:protein-disulfide reductase activity"/>
    <property type="evidence" value="ECO:0007669"/>
    <property type="project" value="UniProtKB-UniRule"/>
</dbReference>